<name>A0A0B5IBP3_9ACTN</name>
<dbReference type="EMBL" id="CP010407">
    <property type="protein sequence ID" value="AJF67867.1"/>
    <property type="molecule type" value="Genomic_DNA"/>
</dbReference>
<evidence type="ECO:0000313" key="2">
    <source>
        <dbReference type="Proteomes" id="UP000031774"/>
    </source>
</evidence>
<organism evidence="1 2">
    <name type="scientific">Streptomyces vietnamensis</name>
    <dbReference type="NCBI Taxonomy" id="362257"/>
    <lineage>
        <taxon>Bacteria</taxon>
        <taxon>Bacillati</taxon>
        <taxon>Actinomycetota</taxon>
        <taxon>Actinomycetes</taxon>
        <taxon>Kitasatosporales</taxon>
        <taxon>Streptomycetaceae</taxon>
        <taxon>Streptomyces</taxon>
    </lineage>
</organism>
<dbReference type="AlphaFoldDB" id="A0A0B5IBP3"/>
<evidence type="ECO:0008006" key="3">
    <source>
        <dbReference type="Google" id="ProtNLM"/>
    </source>
</evidence>
<dbReference type="RefSeq" id="WP_041131795.1">
    <property type="nucleotide sequence ID" value="NZ_CP010407.1"/>
</dbReference>
<dbReference type="KEGG" id="svt:SVTN_29315"/>
<gene>
    <name evidence="1" type="ORF">SVTN_29315</name>
</gene>
<accession>A0A0B5IBP3</accession>
<dbReference type="STRING" id="362257.SVTN_29315"/>
<keyword evidence="2" id="KW-1185">Reference proteome</keyword>
<evidence type="ECO:0000313" key="1">
    <source>
        <dbReference type="EMBL" id="AJF67867.1"/>
    </source>
</evidence>
<reference evidence="1 2" key="1">
    <citation type="submission" date="2014-12" db="EMBL/GenBank/DDBJ databases">
        <title>Complete genome sequence of Streptomyces vietnamensis strain GIMV4.0001, a genetic manipulable producer of the benzoisochromanequinone antibiotic granaticin.</title>
        <authorList>
            <person name="Deng M.R."/>
            <person name="Guo J."/>
            <person name="Ma L.Y."/>
            <person name="Feng G.D."/>
            <person name="Mo C.Y."/>
            <person name="Zhu H.H."/>
        </authorList>
    </citation>
    <scope>NUCLEOTIDE SEQUENCE [LARGE SCALE GENOMIC DNA]</scope>
    <source>
        <strain evidence="2">GIMV4.0001</strain>
    </source>
</reference>
<sequence>MPQLNTPEDVDAWFREHGWFPGRDVADTVPAMVDEIAGQYREAGFPVEPLDTATAFLAEHGGLRLTIDAAREDHLYFTPYLGYRSTPAEVAELSRDLGVRLFPVGLDGSEGSPVLIDERGRFFYLHHTGAYYMGADKYEAMIALAHAPMQDAEDYFV</sequence>
<dbReference type="HOGENOM" id="CLU_1694546_0_0_11"/>
<proteinExistence type="predicted"/>
<dbReference type="Proteomes" id="UP000031774">
    <property type="component" value="Chromosome"/>
</dbReference>
<dbReference type="Pfam" id="PF14433">
    <property type="entry name" value="SUKH-3"/>
    <property type="match status" value="1"/>
</dbReference>
<dbReference type="InterPro" id="IPR025850">
    <property type="entry name" value="SUKH-3"/>
</dbReference>
<protein>
    <recommendedName>
        <fullName evidence="3">SUKH-3 domain containing protein</fullName>
    </recommendedName>
</protein>